<dbReference type="GO" id="GO:0005524">
    <property type="term" value="F:ATP binding"/>
    <property type="evidence" value="ECO:0007669"/>
    <property type="project" value="UniProtKB-KW"/>
</dbReference>
<dbReference type="Proteomes" id="UP001140091">
    <property type="component" value="Unassembled WGS sequence"/>
</dbReference>
<dbReference type="PANTHER" id="PTHR19375">
    <property type="entry name" value="HEAT SHOCK PROTEIN 70KDA"/>
    <property type="match status" value="1"/>
</dbReference>
<accession>A0A9W8J1A1</accession>
<dbReference type="OrthoDB" id="29851at2759"/>
<reference evidence="3" key="1">
    <citation type="submission" date="2022-06" db="EMBL/GenBank/DDBJ databases">
        <title>Genome Sequence of Candolleomyces eurysporus.</title>
        <authorList>
            <person name="Buettner E."/>
        </authorList>
    </citation>
    <scope>NUCLEOTIDE SEQUENCE</scope>
    <source>
        <strain evidence="3">VTCC 930004</strain>
    </source>
</reference>
<name>A0A9W8J1A1_9AGAR</name>
<keyword evidence="2" id="KW-0067">ATP-binding</keyword>
<evidence type="ECO:0000313" key="3">
    <source>
        <dbReference type="EMBL" id="KAJ2922660.1"/>
    </source>
</evidence>
<dbReference type="InterPro" id="IPR013126">
    <property type="entry name" value="Hsp_70_fam"/>
</dbReference>
<evidence type="ECO:0000256" key="1">
    <source>
        <dbReference type="ARBA" id="ARBA00022741"/>
    </source>
</evidence>
<dbReference type="FunFam" id="3.90.640.10:FF:000003">
    <property type="entry name" value="Molecular chaperone DnaK"/>
    <property type="match status" value="1"/>
</dbReference>
<dbReference type="EMBL" id="JANBPK010001480">
    <property type="protein sequence ID" value="KAJ2922660.1"/>
    <property type="molecule type" value="Genomic_DNA"/>
</dbReference>
<dbReference type="InterPro" id="IPR043129">
    <property type="entry name" value="ATPase_NBD"/>
</dbReference>
<dbReference type="Pfam" id="PF00012">
    <property type="entry name" value="HSP70"/>
    <property type="match status" value="1"/>
</dbReference>
<proteinExistence type="predicted"/>
<evidence type="ECO:0000256" key="2">
    <source>
        <dbReference type="ARBA" id="ARBA00022840"/>
    </source>
</evidence>
<keyword evidence="4" id="KW-1185">Reference proteome</keyword>
<gene>
    <name evidence="3" type="ORF">H1R20_g14441</name>
</gene>
<dbReference type="Gene3D" id="3.90.640.10">
    <property type="entry name" value="Actin, Chain A, domain 4"/>
    <property type="match status" value="1"/>
</dbReference>
<dbReference type="SUPFAM" id="SSF53067">
    <property type="entry name" value="Actin-like ATPase domain"/>
    <property type="match status" value="2"/>
</dbReference>
<dbReference type="PRINTS" id="PR00301">
    <property type="entry name" value="HEATSHOCK70"/>
</dbReference>
<dbReference type="Gene3D" id="3.30.420.40">
    <property type="match status" value="2"/>
</dbReference>
<keyword evidence="1" id="KW-0547">Nucleotide-binding</keyword>
<protein>
    <submittedName>
        <fullName evidence="3">Uncharacterized protein</fullName>
    </submittedName>
</protein>
<feature type="non-terminal residue" evidence="3">
    <location>
        <position position="378"/>
    </location>
</feature>
<organism evidence="3 4">
    <name type="scientific">Candolleomyces eurysporus</name>
    <dbReference type="NCBI Taxonomy" id="2828524"/>
    <lineage>
        <taxon>Eukaryota</taxon>
        <taxon>Fungi</taxon>
        <taxon>Dikarya</taxon>
        <taxon>Basidiomycota</taxon>
        <taxon>Agaricomycotina</taxon>
        <taxon>Agaricomycetes</taxon>
        <taxon>Agaricomycetidae</taxon>
        <taxon>Agaricales</taxon>
        <taxon>Agaricineae</taxon>
        <taxon>Psathyrellaceae</taxon>
        <taxon>Candolleomyces</taxon>
    </lineage>
</organism>
<comment type="caution">
    <text evidence="3">The sequence shown here is derived from an EMBL/GenBank/DDBJ whole genome shotgun (WGS) entry which is preliminary data.</text>
</comment>
<sequence length="378" mass="40681">MAENFVGGKIGEAVMSVPPGLSVHQAQAIKDACEIAGIPNPFLTSNNTAVAIYYTFYSDSHLVPVFSLEEKKLLIVNVGAGTAGAAVAVYQGGVIKVQAAACSHQLGGDDIDRILVNYVVAELRAEHGIDITGRARNLARLFSACERAKRDLSSMQKTLLDLEGISEHIQTPNILIMRDQFHTLCGSLYDAILGLVNTALAEANVSKDGITDILLVGGATRTPGVARSIQDFFRGQGQKVTSVRNLDDAVAYGCAVRSAIRSAVSDDSLLPIQVQEKPVRLSVSDIFHHSLSIVVIPNPDTSQGTDYLPPDGSFPHESVIKTILKRNSQIPGFVIEEFSTARRNYDVGLMNALSGSMILAYNRCRTSRLLTRRNDSSA</sequence>
<dbReference type="AlphaFoldDB" id="A0A9W8J1A1"/>
<dbReference type="GO" id="GO:0140662">
    <property type="term" value="F:ATP-dependent protein folding chaperone"/>
    <property type="evidence" value="ECO:0007669"/>
    <property type="project" value="InterPro"/>
</dbReference>
<evidence type="ECO:0000313" key="4">
    <source>
        <dbReference type="Proteomes" id="UP001140091"/>
    </source>
</evidence>